<comment type="caution">
    <text evidence="2">The sequence shown here is derived from an EMBL/GenBank/DDBJ whole genome shotgun (WGS) entry which is preliminary data.</text>
</comment>
<sequence length="414" mass="47532">MTNSLNSKTPTTFKIFQAPSPTLTANSERSVDVTTTTCQTLWEQSQSTRRGLRFITKNNIHFRLKMSIVRASKVIVKDTNPLDPRYILSTKSGRKQIIGDIENSHPKKYRGRPLGVDTKRSLRTDDIIGAQPFYKKNVIPFFREKQTPQNMHNNQTISKEINNLPKTSKSVRKTKRQISPYEERSKNEMSKVSSYEDLNNANKSRRINILPTSRRNVSNTIEIPSSKHYSRVDQIYPKTTKANNYSQIIVDKPTEDKALMSEFKNFVQSGSPKYSKDSESRRYFKPNHAPTSRNKFEKDISKAFKNIQKPLDKQINSSISKNKSVIIPEKPIKFKKTSTKLNFLLKERAPSKPIDQVQFSLIDTSFGSAHDPFPRSKRKILDKSSGVYGNFAVMDTLDENLALLEKNKNKSIIY</sequence>
<protein>
    <submittedName>
        <fullName evidence="2">Uncharacterized protein</fullName>
    </submittedName>
</protein>
<dbReference type="AlphaFoldDB" id="A0AAD1UIZ8"/>
<evidence type="ECO:0000313" key="3">
    <source>
        <dbReference type="Proteomes" id="UP001295684"/>
    </source>
</evidence>
<name>A0AAD1UIZ8_EUPCR</name>
<keyword evidence="3" id="KW-1185">Reference proteome</keyword>
<organism evidence="2 3">
    <name type="scientific">Euplotes crassus</name>
    <dbReference type="NCBI Taxonomy" id="5936"/>
    <lineage>
        <taxon>Eukaryota</taxon>
        <taxon>Sar</taxon>
        <taxon>Alveolata</taxon>
        <taxon>Ciliophora</taxon>
        <taxon>Intramacronucleata</taxon>
        <taxon>Spirotrichea</taxon>
        <taxon>Hypotrichia</taxon>
        <taxon>Euplotida</taxon>
        <taxon>Euplotidae</taxon>
        <taxon>Moneuplotes</taxon>
    </lineage>
</organism>
<evidence type="ECO:0000256" key="1">
    <source>
        <dbReference type="SAM" id="MobiDB-lite"/>
    </source>
</evidence>
<gene>
    <name evidence="2" type="ORF">ECRASSUSDP1_LOCUS11608</name>
</gene>
<evidence type="ECO:0000313" key="2">
    <source>
        <dbReference type="EMBL" id="CAI2370298.1"/>
    </source>
</evidence>
<proteinExistence type="predicted"/>
<accession>A0AAD1UIZ8</accession>
<reference evidence="2" key="1">
    <citation type="submission" date="2023-07" db="EMBL/GenBank/DDBJ databases">
        <authorList>
            <consortium name="AG Swart"/>
            <person name="Singh M."/>
            <person name="Singh A."/>
            <person name="Seah K."/>
            <person name="Emmerich C."/>
        </authorList>
    </citation>
    <scope>NUCLEOTIDE SEQUENCE</scope>
    <source>
        <strain evidence="2">DP1</strain>
    </source>
</reference>
<dbReference type="Proteomes" id="UP001295684">
    <property type="component" value="Unassembled WGS sequence"/>
</dbReference>
<feature type="region of interest" description="Disordered" evidence="1">
    <location>
        <begin position="168"/>
        <end position="193"/>
    </location>
</feature>
<dbReference type="EMBL" id="CAMPGE010011468">
    <property type="protein sequence ID" value="CAI2370298.1"/>
    <property type="molecule type" value="Genomic_DNA"/>
</dbReference>